<dbReference type="KEGG" id="pmes:FX988_02945"/>
<keyword evidence="1" id="KW-0472">Membrane</keyword>
<evidence type="ECO:0000313" key="3">
    <source>
        <dbReference type="Proteomes" id="UP000464524"/>
    </source>
</evidence>
<organism evidence="2 3">
    <name type="scientific">Paraglaciecola mesophila</name>
    <dbReference type="NCBI Taxonomy" id="197222"/>
    <lineage>
        <taxon>Bacteria</taxon>
        <taxon>Pseudomonadati</taxon>
        <taxon>Pseudomonadota</taxon>
        <taxon>Gammaproteobacteria</taxon>
        <taxon>Alteromonadales</taxon>
        <taxon>Alteromonadaceae</taxon>
        <taxon>Paraglaciecola</taxon>
    </lineage>
</organism>
<feature type="transmembrane region" description="Helical" evidence="1">
    <location>
        <begin position="37"/>
        <end position="56"/>
    </location>
</feature>
<evidence type="ECO:0000313" key="2">
    <source>
        <dbReference type="EMBL" id="QHJ12687.1"/>
    </source>
</evidence>
<feature type="transmembrane region" description="Helical" evidence="1">
    <location>
        <begin position="6"/>
        <end position="25"/>
    </location>
</feature>
<evidence type="ECO:0000256" key="1">
    <source>
        <dbReference type="SAM" id="Phobius"/>
    </source>
</evidence>
<dbReference type="RefSeq" id="WP_254700619.1">
    <property type="nucleotide sequence ID" value="NZ_CP047656.1"/>
</dbReference>
<gene>
    <name evidence="2" type="ORF">FX988_02945</name>
</gene>
<proteinExistence type="predicted"/>
<keyword evidence="3" id="KW-1185">Reference proteome</keyword>
<name>A0A857JP11_9ALTE</name>
<accession>A0A857JP11</accession>
<reference evidence="2 3" key="1">
    <citation type="submission" date="2019-12" db="EMBL/GenBank/DDBJ databases">
        <title>Genome sequencing and assembly of endphytes of Porphyra tenera.</title>
        <authorList>
            <person name="Park J.M."/>
            <person name="Shin R."/>
            <person name="Jo S.H."/>
        </authorList>
    </citation>
    <scope>NUCLEOTIDE SEQUENCE [LARGE SCALE GENOMIC DNA]</scope>
    <source>
        <strain evidence="2 3">GPM4</strain>
    </source>
</reference>
<keyword evidence="1" id="KW-1133">Transmembrane helix</keyword>
<dbReference type="EMBL" id="CP047656">
    <property type="protein sequence ID" value="QHJ12687.1"/>
    <property type="molecule type" value="Genomic_DNA"/>
</dbReference>
<keyword evidence="1" id="KW-0812">Transmembrane</keyword>
<dbReference type="Proteomes" id="UP000464524">
    <property type="component" value="Chromosome"/>
</dbReference>
<dbReference type="AlphaFoldDB" id="A0A857JP11"/>
<protein>
    <submittedName>
        <fullName evidence="2">Uncharacterized protein</fullName>
    </submittedName>
</protein>
<sequence length="281" mass="32548">MIYLMLYFLVGGLSSCAFFGYWWLYKDRVENPASLKLMLIRATAYIFVWPVLYWKWLKSQDKTRFITHPDFVLPELSPANAEAVKLNAQKAALKAQKVQQEWEAFVDALPQCGSHIMYKGTDIYGERLNGRFIFETADLLPVLFDAMHPEPFDIDEGRDIDETDVQALNVRNELNEWINTNRKAVKQEHYIHRWLRTYDPALYVCNVVPNSFDRFEYIASEMIEAGKGQAHCKSCNTVYDASDIKAVDGGQGSWIFGELYCPKEHLLARRKKIHFMGAIQN</sequence>